<evidence type="ECO:0000256" key="9">
    <source>
        <dbReference type="ARBA" id="ARBA00023065"/>
    </source>
</evidence>
<evidence type="ECO:0000313" key="13">
    <source>
        <dbReference type="EMBL" id="SDF06029.1"/>
    </source>
</evidence>
<organism evidence="13 14">
    <name type="scientific">Sulfitobacter delicatus</name>
    <dbReference type="NCBI Taxonomy" id="218672"/>
    <lineage>
        <taxon>Bacteria</taxon>
        <taxon>Pseudomonadati</taxon>
        <taxon>Pseudomonadota</taxon>
        <taxon>Alphaproteobacteria</taxon>
        <taxon>Rhodobacterales</taxon>
        <taxon>Roseobacteraceae</taxon>
        <taxon>Sulfitobacter</taxon>
    </lineage>
</organism>
<keyword evidence="11" id="KW-0175">Coiled coil</keyword>
<evidence type="ECO:0000256" key="6">
    <source>
        <dbReference type="ARBA" id="ARBA00022692"/>
    </source>
</evidence>
<dbReference type="SUPFAM" id="SSF143865">
    <property type="entry name" value="CorA soluble domain-like"/>
    <property type="match status" value="1"/>
</dbReference>
<dbReference type="Gene3D" id="1.20.58.340">
    <property type="entry name" value="Magnesium transport protein CorA, transmembrane region"/>
    <property type="match status" value="2"/>
</dbReference>
<evidence type="ECO:0000256" key="7">
    <source>
        <dbReference type="ARBA" id="ARBA00022833"/>
    </source>
</evidence>
<evidence type="ECO:0000313" key="14">
    <source>
        <dbReference type="Proteomes" id="UP000199399"/>
    </source>
</evidence>
<dbReference type="SUPFAM" id="SSF144083">
    <property type="entry name" value="Magnesium transport protein CorA, transmembrane region"/>
    <property type="match status" value="1"/>
</dbReference>
<keyword evidence="14" id="KW-1185">Reference proteome</keyword>
<dbReference type="EMBL" id="FNBP01000001">
    <property type="protein sequence ID" value="SDF06029.1"/>
    <property type="molecule type" value="Genomic_DNA"/>
</dbReference>
<evidence type="ECO:0000256" key="11">
    <source>
        <dbReference type="SAM" id="Coils"/>
    </source>
</evidence>
<evidence type="ECO:0000256" key="12">
    <source>
        <dbReference type="SAM" id="Phobius"/>
    </source>
</evidence>
<keyword evidence="7" id="KW-0862">Zinc</keyword>
<dbReference type="GO" id="GO:0015095">
    <property type="term" value="F:magnesium ion transmembrane transporter activity"/>
    <property type="evidence" value="ECO:0007669"/>
    <property type="project" value="TreeGrafter"/>
</dbReference>
<evidence type="ECO:0000256" key="1">
    <source>
        <dbReference type="ARBA" id="ARBA00004651"/>
    </source>
</evidence>
<dbReference type="Gene3D" id="3.30.460.20">
    <property type="entry name" value="CorA soluble domain-like"/>
    <property type="match status" value="1"/>
</dbReference>
<name>A0A1G7I0X3_9RHOB</name>
<reference evidence="14" key="1">
    <citation type="submission" date="2016-10" db="EMBL/GenBank/DDBJ databases">
        <authorList>
            <person name="Varghese N."/>
            <person name="Submissions S."/>
        </authorList>
    </citation>
    <scope>NUCLEOTIDE SEQUENCE [LARGE SCALE GENOMIC DNA]</scope>
    <source>
        <strain evidence="14">DSM 16477</strain>
    </source>
</reference>
<gene>
    <name evidence="13" type="ORF">SAMN04489759_101268</name>
</gene>
<keyword evidence="8 12" id="KW-1133">Transmembrane helix</keyword>
<dbReference type="GO" id="GO:0015087">
    <property type="term" value="F:cobalt ion transmembrane transporter activity"/>
    <property type="evidence" value="ECO:0007669"/>
    <property type="project" value="TreeGrafter"/>
</dbReference>
<dbReference type="CDD" id="cd12833">
    <property type="entry name" value="ZntB-like_1"/>
    <property type="match status" value="1"/>
</dbReference>
<dbReference type="InterPro" id="IPR045861">
    <property type="entry name" value="CorA_cytoplasmic_dom"/>
</dbReference>
<dbReference type="GO" id="GO:0050897">
    <property type="term" value="F:cobalt ion binding"/>
    <property type="evidence" value="ECO:0007669"/>
    <property type="project" value="TreeGrafter"/>
</dbReference>
<feature type="transmembrane region" description="Helical" evidence="12">
    <location>
        <begin position="254"/>
        <end position="275"/>
    </location>
</feature>
<protein>
    <submittedName>
        <fullName evidence="13">Zinc transporter</fullName>
    </submittedName>
</protein>
<comment type="subcellular location">
    <subcellularLocation>
        <location evidence="1">Cell membrane</location>
        <topology evidence="1">Multi-pass membrane protein</topology>
    </subcellularLocation>
</comment>
<keyword evidence="6 12" id="KW-0812">Transmembrane</keyword>
<evidence type="ECO:0000256" key="4">
    <source>
        <dbReference type="ARBA" id="ARBA00022475"/>
    </source>
</evidence>
<accession>A0A1G7I0X3</accession>
<evidence type="ECO:0000256" key="10">
    <source>
        <dbReference type="ARBA" id="ARBA00023136"/>
    </source>
</evidence>
<dbReference type="GO" id="GO:0000287">
    <property type="term" value="F:magnesium ion binding"/>
    <property type="evidence" value="ECO:0007669"/>
    <property type="project" value="TreeGrafter"/>
</dbReference>
<dbReference type="PANTHER" id="PTHR46494:SF3">
    <property type="entry name" value="ZINC TRANSPORT PROTEIN ZNTB"/>
    <property type="match status" value="1"/>
</dbReference>
<evidence type="ECO:0000256" key="8">
    <source>
        <dbReference type="ARBA" id="ARBA00022989"/>
    </source>
</evidence>
<dbReference type="Pfam" id="PF01544">
    <property type="entry name" value="CorA"/>
    <property type="match status" value="1"/>
</dbReference>
<dbReference type="Proteomes" id="UP000199399">
    <property type="component" value="Unassembled WGS sequence"/>
</dbReference>
<keyword evidence="5" id="KW-0997">Cell inner membrane</keyword>
<feature type="coiled-coil region" evidence="11">
    <location>
        <begin position="213"/>
        <end position="247"/>
    </location>
</feature>
<keyword evidence="4" id="KW-1003">Cell membrane</keyword>
<feature type="transmembrane region" description="Helical" evidence="12">
    <location>
        <begin position="287"/>
        <end position="310"/>
    </location>
</feature>
<keyword evidence="9" id="KW-0406">Ion transport</keyword>
<dbReference type="InterPro" id="IPR002523">
    <property type="entry name" value="MgTranspt_CorA/ZnTranspt_ZntB"/>
</dbReference>
<keyword evidence="3" id="KW-0813">Transport</keyword>
<dbReference type="STRING" id="218672.SAMN04489759_101268"/>
<evidence type="ECO:0000256" key="3">
    <source>
        <dbReference type="ARBA" id="ARBA00022448"/>
    </source>
</evidence>
<dbReference type="AlphaFoldDB" id="A0A1G7I0X3"/>
<dbReference type="GO" id="GO:0005886">
    <property type="term" value="C:plasma membrane"/>
    <property type="evidence" value="ECO:0007669"/>
    <property type="project" value="UniProtKB-SubCell"/>
</dbReference>
<proteinExistence type="inferred from homology"/>
<evidence type="ECO:0000256" key="5">
    <source>
        <dbReference type="ARBA" id="ARBA00022519"/>
    </source>
</evidence>
<dbReference type="PANTHER" id="PTHR46494">
    <property type="entry name" value="CORA FAMILY METAL ION TRANSPORTER (EUROFUNG)"/>
    <property type="match status" value="1"/>
</dbReference>
<dbReference type="OrthoDB" id="9803484at2"/>
<dbReference type="InterPro" id="IPR045863">
    <property type="entry name" value="CorA_TM1_TM2"/>
</dbReference>
<comment type="similarity">
    <text evidence="2">Belongs to the CorA metal ion transporter (MIT) (TC 1.A.35) family.</text>
</comment>
<dbReference type="RefSeq" id="WP_093738381.1">
    <property type="nucleotide sequence ID" value="NZ_FNBP01000001.1"/>
</dbReference>
<sequence>MPLCVFDIFDDGTAQVPDDDGLTGPGRYRWWHYDLSDPALAPWLAAHLPEIPAGALLQPETRPRCDEYDDGLILNLRGINLNEGQQADQMVSVRMWVTDAVVITVRMRRIFAIDELRALAAENTAPPRPSAFVEALVMRLTARVQVEVARLAERTAFYETDLEDLSTPPPKDLPVTRRSTIKLERYLAPQRSALERLAELDLPLIPDVDSMKLRELANRTAIVVEELDALQERIVTVQDEHDNQVAQRQARHGYVLSLAAAVFLPLSFLTGLFGVNVGGMPGMNDPQAFAILCLAMVGLAAIMLAILKWFRWL</sequence>
<evidence type="ECO:0000256" key="2">
    <source>
        <dbReference type="ARBA" id="ARBA00009765"/>
    </source>
</evidence>
<keyword evidence="10 12" id="KW-0472">Membrane</keyword>